<name>A0AAV8HTX9_9POAL</name>
<dbReference type="InterPro" id="IPR000271">
    <property type="entry name" value="Ribosomal_bL34"/>
</dbReference>
<dbReference type="PANTHER" id="PTHR14503">
    <property type="entry name" value="MITOCHONDRIAL RIBOSOMAL PROTEIN 34 FAMILY MEMBER"/>
    <property type="match status" value="1"/>
</dbReference>
<comment type="caution">
    <text evidence="5">The sequence shown here is derived from an EMBL/GenBank/DDBJ whole genome shotgun (WGS) entry which is preliminary data.</text>
</comment>
<evidence type="ECO:0000256" key="4">
    <source>
        <dbReference type="ARBA" id="ARBA00035274"/>
    </source>
</evidence>
<gene>
    <name evidence="5" type="ORF">LUZ62_033575</name>
</gene>
<protein>
    <recommendedName>
        <fullName evidence="4">Large ribosomal subunit protein bL34m</fullName>
    </recommendedName>
</protein>
<keyword evidence="2 5" id="KW-0689">Ribosomal protein</keyword>
<dbReference type="InterPro" id="IPR020939">
    <property type="entry name" value="Ribosomal_bL34_CS"/>
</dbReference>
<dbReference type="EMBL" id="JAMFTS010000001">
    <property type="protein sequence ID" value="KAJ4821009.1"/>
    <property type="molecule type" value="Genomic_DNA"/>
</dbReference>
<dbReference type="GO" id="GO:0003735">
    <property type="term" value="F:structural constituent of ribosome"/>
    <property type="evidence" value="ECO:0007669"/>
    <property type="project" value="InterPro"/>
</dbReference>
<dbReference type="Pfam" id="PF00468">
    <property type="entry name" value="Ribosomal_L34"/>
    <property type="match status" value="1"/>
</dbReference>
<dbReference type="FunFam" id="1.10.287.3980:FF:000001">
    <property type="entry name" value="Mitochondrial ribosomal protein L34"/>
    <property type="match status" value="1"/>
</dbReference>
<evidence type="ECO:0000256" key="3">
    <source>
        <dbReference type="ARBA" id="ARBA00023274"/>
    </source>
</evidence>
<keyword evidence="3" id="KW-0687">Ribonucleoprotein</keyword>
<dbReference type="Gene3D" id="1.10.287.3980">
    <property type="match status" value="1"/>
</dbReference>
<evidence type="ECO:0000256" key="1">
    <source>
        <dbReference type="ARBA" id="ARBA00010111"/>
    </source>
</evidence>
<dbReference type="GO" id="GO:0005762">
    <property type="term" value="C:mitochondrial large ribosomal subunit"/>
    <property type="evidence" value="ECO:0007669"/>
    <property type="project" value="TreeGrafter"/>
</dbReference>
<organism evidence="5 6">
    <name type="scientific">Rhynchospora pubera</name>
    <dbReference type="NCBI Taxonomy" id="906938"/>
    <lineage>
        <taxon>Eukaryota</taxon>
        <taxon>Viridiplantae</taxon>
        <taxon>Streptophyta</taxon>
        <taxon>Embryophyta</taxon>
        <taxon>Tracheophyta</taxon>
        <taxon>Spermatophyta</taxon>
        <taxon>Magnoliopsida</taxon>
        <taxon>Liliopsida</taxon>
        <taxon>Poales</taxon>
        <taxon>Cyperaceae</taxon>
        <taxon>Cyperoideae</taxon>
        <taxon>Rhynchosporeae</taxon>
        <taxon>Rhynchospora</taxon>
    </lineage>
</organism>
<keyword evidence="6" id="KW-1185">Reference proteome</keyword>
<comment type="similarity">
    <text evidence="1">Belongs to the bacterial ribosomal protein bL34 family.</text>
</comment>
<dbReference type="HAMAP" id="MF_00391">
    <property type="entry name" value="Ribosomal_bL34"/>
    <property type="match status" value="1"/>
</dbReference>
<accession>A0AAV8HTX9</accession>
<dbReference type="PANTHER" id="PTHR14503:SF12">
    <property type="entry name" value="RIBOSOMAL PROTEIN L34"/>
    <property type="match status" value="1"/>
</dbReference>
<dbReference type="AlphaFoldDB" id="A0AAV8HTX9"/>
<dbReference type="PROSITE" id="PS00784">
    <property type="entry name" value="RIBOSOMAL_L34"/>
    <property type="match status" value="1"/>
</dbReference>
<dbReference type="NCBIfam" id="TIGR01030">
    <property type="entry name" value="rpmH_bact"/>
    <property type="match status" value="1"/>
</dbReference>
<evidence type="ECO:0000313" key="5">
    <source>
        <dbReference type="EMBL" id="KAJ4821009.1"/>
    </source>
</evidence>
<sequence>MFPRGFNLRFAQQWQWRRKPSLELGRLFHSSATSNALRLHQLGSTSSCQSFLSNLTIRDSPRNEDLKRIDEETINRLVSQSEISFPCGLPSLRFFIEDGNDALSNEPMLLHTKRTYQPSNIKRKRAHGFLARKATRGGRKVIARRVAKGRHRIAV</sequence>
<evidence type="ECO:0000256" key="2">
    <source>
        <dbReference type="ARBA" id="ARBA00022980"/>
    </source>
</evidence>
<proteinExistence type="inferred from homology"/>
<dbReference type="GO" id="GO:0006412">
    <property type="term" value="P:translation"/>
    <property type="evidence" value="ECO:0007669"/>
    <property type="project" value="InterPro"/>
</dbReference>
<reference evidence="5" key="1">
    <citation type="submission" date="2022-08" db="EMBL/GenBank/DDBJ databases">
        <authorList>
            <person name="Marques A."/>
        </authorList>
    </citation>
    <scope>NUCLEOTIDE SEQUENCE</scope>
    <source>
        <strain evidence="5">RhyPub2mFocal</strain>
        <tissue evidence="5">Leaves</tissue>
    </source>
</reference>
<dbReference type="Proteomes" id="UP001140206">
    <property type="component" value="Chromosome 1"/>
</dbReference>
<evidence type="ECO:0000313" key="6">
    <source>
        <dbReference type="Proteomes" id="UP001140206"/>
    </source>
</evidence>